<protein>
    <submittedName>
        <fullName evidence="1">Uncharacterized protein</fullName>
    </submittedName>
</protein>
<dbReference type="Proteomes" id="UP001597214">
    <property type="component" value="Unassembled WGS sequence"/>
</dbReference>
<sequence length="31" mass="3466">MVSSDYAIKVVNTLTNNSLDASTHERKDSLR</sequence>
<dbReference type="EMBL" id="JBHUEM010000046">
    <property type="protein sequence ID" value="MFD1738700.1"/>
    <property type="molecule type" value="Genomic_DNA"/>
</dbReference>
<reference evidence="2" key="1">
    <citation type="journal article" date="2019" name="Int. J. Syst. Evol. Microbiol.">
        <title>The Global Catalogue of Microorganisms (GCM) 10K type strain sequencing project: providing services to taxonomists for standard genome sequencing and annotation.</title>
        <authorList>
            <consortium name="The Broad Institute Genomics Platform"/>
            <consortium name="The Broad Institute Genome Sequencing Center for Infectious Disease"/>
            <person name="Wu L."/>
            <person name="Ma J."/>
        </authorList>
    </citation>
    <scope>NUCLEOTIDE SEQUENCE [LARGE SCALE GENOMIC DNA]</scope>
    <source>
        <strain evidence="2">CCUG 49339</strain>
    </source>
</reference>
<evidence type="ECO:0000313" key="1">
    <source>
        <dbReference type="EMBL" id="MFD1738700.1"/>
    </source>
</evidence>
<organism evidence="1 2">
    <name type="scientific">Bacillus salitolerans</name>
    <dbReference type="NCBI Taxonomy" id="1437434"/>
    <lineage>
        <taxon>Bacteria</taxon>
        <taxon>Bacillati</taxon>
        <taxon>Bacillota</taxon>
        <taxon>Bacilli</taxon>
        <taxon>Bacillales</taxon>
        <taxon>Bacillaceae</taxon>
        <taxon>Bacillus</taxon>
    </lineage>
</organism>
<keyword evidence="2" id="KW-1185">Reference proteome</keyword>
<accession>A0ABW4LX02</accession>
<proteinExistence type="predicted"/>
<evidence type="ECO:0000313" key="2">
    <source>
        <dbReference type="Proteomes" id="UP001597214"/>
    </source>
</evidence>
<gene>
    <name evidence="1" type="ORF">ACFSCX_19465</name>
</gene>
<dbReference type="RefSeq" id="WP_377929915.1">
    <property type="nucleotide sequence ID" value="NZ_JBHUEM010000046.1"/>
</dbReference>
<comment type="caution">
    <text evidence="1">The sequence shown here is derived from an EMBL/GenBank/DDBJ whole genome shotgun (WGS) entry which is preliminary data.</text>
</comment>
<name>A0ABW4LX02_9BACI</name>